<reference evidence="2" key="2">
    <citation type="submission" date="2003-03" db="EMBL/GenBank/DDBJ databases">
        <authorList>
            <person name="Sulson J.E."/>
            <person name="Waterston R."/>
        </authorList>
    </citation>
    <scope>NUCLEOTIDE SEQUENCE</scope>
    <source>
        <strain evidence="2">Bristol N2</strain>
    </source>
</reference>
<dbReference type="EMBL" id="BX284603">
    <property type="protein sequence ID" value="CCD73938.1"/>
    <property type="molecule type" value="Genomic_DNA"/>
</dbReference>
<name>G5EDF8_CAEEL</name>
<dbReference type="PIR" id="T27597">
    <property type="entry name" value="T27597"/>
</dbReference>
<dbReference type="GeneID" id="191061"/>
<protein>
    <submittedName>
        <fullName evidence="2">F-box domain-containing protein</fullName>
    </submittedName>
</protein>
<sequence length="277" mass="32820">MALQELPEKVLNEILSKLEPKHRLVVRKVCRILRRLVSFEVIDFKITSEAKVELKFDEFCIKWPRKIKGNDCIGMALNDLQSWLKMPLKMLCIDTGEQTEHFEELIDRLKSMKPVQADILGLWMSVDQCIKLFPYFEAGKLERIAMHYEEEELDKFHELTLLEQWKKAKRLLFEPQVGVDTNETPIEAFFHREFFTLNVLQISDQDARKIKEILLKKPNFKGCVFECWTETDVSRLFQPIIEFPREHPDTAKFEYSTNGSKFSIVVHCRWSVYISRM</sequence>
<dbReference type="OrthoDB" id="5909767at2759"/>
<dbReference type="AGR" id="WB:WBGene00013840"/>
<feature type="domain" description="F-box" evidence="1">
    <location>
        <begin position="1"/>
        <end position="37"/>
    </location>
</feature>
<dbReference type="Bgee" id="WBGene00013840">
    <property type="expression patterns" value="Expressed in adult organism and 1 other cell type or tissue"/>
</dbReference>
<dbReference type="Pfam" id="PF01827">
    <property type="entry name" value="FTH"/>
    <property type="match status" value="1"/>
</dbReference>
<dbReference type="RefSeq" id="NP_001370843.1">
    <property type="nucleotide sequence ID" value="NM_001384023.2"/>
</dbReference>
<dbReference type="InterPro" id="IPR040161">
    <property type="entry name" value="FB224"/>
</dbReference>
<dbReference type="CTD" id="191061"/>
<dbReference type="KEGG" id="cel:CELE_Y119D3B.19"/>
<reference evidence="2" key="3">
    <citation type="submission" date="2024-10" db="EMBL/GenBank/DDBJ databases">
        <authorList>
            <consortium name="WormBase Consortium"/>
            <person name="WormBase"/>
        </authorList>
    </citation>
    <scope>NUCLEOTIDE SEQUENCE</scope>
    <source>
        <strain evidence="2">Bristol N2</strain>
    </source>
</reference>
<dbReference type="InterPro" id="IPR001810">
    <property type="entry name" value="F-box_dom"/>
</dbReference>
<dbReference type="PANTHER" id="PTHR23015">
    <property type="entry name" value="UNCHARACTERIZED C.ELEGANS PROTEIN"/>
    <property type="match status" value="1"/>
</dbReference>
<evidence type="ECO:0000313" key="6">
    <source>
        <dbReference type="WormBase" id="ZC47.7"/>
    </source>
</evidence>
<dbReference type="SMR" id="G5EDF8"/>
<keyword evidence="4" id="KW-1185">Reference proteome</keyword>
<gene>
    <name evidence="3 6" type="primary">fbxa-151</name>
    <name evidence="2 5" type="synonym">fbxa-78</name>
    <name evidence="2" type="ORF">CELE_Y119D3B.19</name>
    <name evidence="3" type="ORF">CELE_ZC47.7</name>
    <name evidence="5" type="ORF">Y119D3B.19</name>
    <name evidence="6" type="ORF">ZC47.7</name>
</gene>
<reference evidence="2 4" key="1">
    <citation type="journal article" date="1998" name="Science">
        <title>Genome sequence of the nematode C. elegans: a platform for investigating biology.</title>
        <authorList>
            <consortium name="The C. elegans sequencing consortium"/>
            <person name="Sulson J.E."/>
            <person name="Waterston R."/>
        </authorList>
    </citation>
    <scope>NUCLEOTIDE SEQUENCE [LARGE SCALE GENOMIC DNA]</scope>
    <source>
        <strain evidence="2 4">Bristol N2</strain>
    </source>
</reference>
<proteinExistence type="predicted"/>
<dbReference type="CTD" id="191046"/>
<dbReference type="EMBL" id="BX284603">
    <property type="protein sequence ID" value="CCD73927.1"/>
    <property type="molecule type" value="Genomic_DNA"/>
</dbReference>
<dbReference type="AGR" id="WB:WBGene00022495"/>
<dbReference type="WormBase" id="Y119D3B.19">
    <property type="protein sequence ID" value="CE15008"/>
    <property type="gene ID" value="WBGene00022495"/>
    <property type="gene designation" value="fbxa-78"/>
</dbReference>
<dbReference type="HOGENOM" id="CLU_030831_3_1_1"/>
<dbReference type="CDD" id="cd22150">
    <property type="entry name" value="F-box_CeFBXA-like"/>
    <property type="match status" value="1"/>
</dbReference>
<dbReference type="InterPro" id="IPR036047">
    <property type="entry name" value="F-box-like_dom_sf"/>
</dbReference>
<dbReference type="SMART" id="SM00256">
    <property type="entry name" value="FBOX"/>
    <property type="match status" value="1"/>
</dbReference>
<organism evidence="2 4">
    <name type="scientific">Caenorhabditis elegans</name>
    <dbReference type="NCBI Taxonomy" id="6239"/>
    <lineage>
        <taxon>Eukaryota</taxon>
        <taxon>Metazoa</taxon>
        <taxon>Ecdysozoa</taxon>
        <taxon>Nematoda</taxon>
        <taxon>Chromadorea</taxon>
        <taxon>Rhabditida</taxon>
        <taxon>Rhabditina</taxon>
        <taxon>Rhabditomorpha</taxon>
        <taxon>Rhabditoidea</taxon>
        <taxon>Rhabditidae</taxon>
        <taxon>Peloderinae</taxon>
        <taxon>Caenorhabditis</taxon>
    </lineage>
</organism>
<dbReference type="FunCoup" id="G5EDF8">
    <property type="interactions" value="171"/>
</dbReference>
<dbReference type="PIR" id="T27592">
    <property type="entry name" value="T27592"/>
</dbReference>
<dbReference type="Proteomes" id="UP000001940">
    <property type="component" value="Chromosome III"/>
</dbReference>
<dbReference type="AlphaFoldDB" id="G5EDF8"/>
<evidence type="ECO:0000313" key="2">
    <source>
        <dbReference type="EMBL" id="CCD73927.1"/>
    </source>
</evidence>
<dbReference type="SUPFAM" id="SSF81383">
    <property type="entry name" value="F-box domain"/>
    <property type="match status" value="1"/>
</dbReference>
<evidence type="ECO:0000313" key="4">
    <source>
        <dbReference type="Proteomes" id="UP000001940"/>
    </source>
</evidence>
<dbReference type="KEGG" id="cel:CELE_ZC47.7"/>
<dbReference type="Pfam" id="PF00646">
    <property type="entry name" value="F-box"/>
    <property type="match status" value="1"/>
</dbReference>
<dbReference type="InterPro" id="IPR002900">
    <property type="entry name" value="DUF38/FTH_CAE_spp"/>
</dbReference>
<dbReference type="GeneID" id="191046"/>
<dbReference type="RefSeq" id="NP_497358.1">
    <property type="nucleotide sequence ID" value="NM_064957.3"/>
</dbReference>
<dbReference type="STRING" id="6239.Y119D3B.19.1"/>
<evidence type="ECO:0000259" key="1">
    <source>
        <dbReference type="PROSITE" id="PS50181"/>
    </source>
</evidence>
<evidence type="ECO:0000313" key="5">
    <source>
        <dbReference type="WormBase" id="Y119D3B.19"/>
    </source>
</evidence>
<dbReference type="PANTHER" id="PTHR23015:SF4">
    <property type="entry name" value="DUF38 DOMAIN-CONTAINING PROTEIN-RELATED"/>
    <property type="match status" value="1"/>
</dbReference>
<dbReference type="GO" id="GO:0045087">
    <property type="term" value="P:innate immune response"/>
    <property type="evidence" value="ECO:0007007"/>
    <property type="project" value="WormBase"/>
</dbReference>
<accession>G5EDF8</accession>
<evidence type="ECO:0000313" key="3">
    <source>
        <dbReference type="EMBL" id="CCD73938.1"/>
    </source>
</evidence>
<dbReference type="PaxDb" id="6239-Y119D3B.19"/>
<dbReference type="PROSITE" id="PS50181">
    <property type="entry name" value="FBOX"/>
    <property type="match status" value="1"/>
</dbReference>
<dbReference type="WormBase" id="ZC47.7">
    <property type="protein sequence ID" value="CE15008"/>
    <property type="gene ID" value="WBGene00013840"/>
    <property type="gene designation" value="fbxa-151"/>
</dbReference>